<sequence>MAVYFTHKGQQMCFCCDRWDSVADNVQAIRKTIEALRGIERWGTGDMVQQAFTGFVALPSNSPWDVLGLKAGANRSEVEVAYREKAKSCHPDRPSGSHEQMARLNAARDVLLRRVG</sequence>
<dbReference type="CDD" id="cd06257">
    <property type="entry name" value="DnaJ"/>
    <property type="match status" value="1"/>
</dbReference>
<dbReference type="SUPFAM" id="SSF46565">
    <property type="entry name" value="Chaperone J-domain"/>
    <property type="match status" value="1"/>
</dbReference>
<evidence type="ECO:0000313" key="4">
    <source>
        <dbReference type="Proteomes" id="UP000214646"/>
    </source>
</evidence>
<reference evidence="2" key="2">
    <citation type="journal article" date="2018" name="Appl. Environ. Microbiol.">
        <title>Genome Analysis of Fimbriiglobus ruber SP5(T), a Planctomycete with Confirmed Chitinolytic Capability.</title>
        <authorList>
            <person name="Ravin N.V."/>
            <person name="Rakitin A.L."/>
            <person name="Ivanova A.A."/>
            <person name="Beletsky A.V."/>
            <person name="Kulichevskaya I.S."/>
            <person name="Mardanov A.V."/>
            <person name="Dedysh S.N."/>
        </authorList>
    </citation>
    <scope>NUCLEOTIDE SEQUENCE</scope>
    <source>
        <strain evidence="2">SP5</strain>
    </source>
</reference>
<keyword evidence="4" id="KW-1185">Reference proteome</keyword>
<protein>
    <submittedName>
        <fullName evidence="2">DnaJ-class molecular chaperone with C-terminal Zn finger domain</fullName>
    </submittedName>
</protein>
<dbReference type="InterPro" id="IPR036869">
    <property type="entry name" value="J_dom_sf"/>
</dbReference>
<reference evidence="4" key="1">
    <citation type="submission" date="2017-06" db="EMBL/GenBank/DDBJ databases">
        <title>Genome analysis of Fimbriiglobus ruber SP5, the first member of the order Planctomycetales with confirmed chitinolytic capability.</title>
        <authorList>
            <person name="Ravin N.V."/>
            <person name="Rakitin A.L."/>
            <person name="Ivanova A.A."/>
            <person name="Beletsky A.V."/>
            <person name="Kulichevskaya I.S."/>
            <person name="Mardanov A.V."/>
            <person name="Dedysh S.N."/>
        </authorList>
    </citation>
    <scope>NUCLEOTIDE SEQUENCE [LARGE SCALE GENOMIC DNA]</scope>
    <source>
        <strain evidence="4">SP5</strain>
    </source>
</reference>
<proteinExistence type="predicted"/>
<evidence type="ECO:0000313" key="3">
    <source>
        <dbReference type="EMBL" id="OWK41983.1"/>
    </source>
</evidence>
<dbReference type="EMBL" id="NIDE01000010">
    <property type="protein sequence ID" value="OWK39474.1"/>
    <property type="molecule type" value="Genomic_DNA"/>
</dbReference>
<accession>A0A225DIF2</accession>
<dbReference type="Proteomes" id="UP000214646">
    <property type="component" value="Unassembled WGS sequence"/>
</dbReference>
<dbReference type="Gene3D" id="1.10.287.110">
    <property type="entry name" value="DnaJ domain"/>
    <property type="match status" value="1"/>
</dbReference>
<feature type="domain" description="J" evidence="1">
    <location>
        <begin position="62"/>
        <end position="116"/>
    </location>
</feature>
<dbReference type="AlphaFoldDB" id="A0A225DIF2"/>
<evidence type="ECO:0000313" key="2">
    <source>
        <dbReference type="EMBL" id="OWK39474.1"/>
    </source>
</evidence>
<dbReference type="Pfam" id="PF00226">
    <property type="entry name" value="DnaJ"/>
    <property type="match status" value="1"/>
</dbReference>
<dbReference type="InterPro" id="IPR001623">
    <property type="entry name" value="DnaJ_domain"/>
</dbReference>
<evidence type="ECO:0000259" key="1">
    <source>
        <dbReference type="PROSITE" id="PS50076"/>
    </source>
</evidence>
<name>A0A225DIF2_9BACT</name>
<dbReference type="SMART" id="SM00271">
    <property type="entry name" value="DnaJ"/>
    <property type="match status" value="1"/>
</dbReference>
<gene>
    <name evidence="3" type="ORF">FRUB_04061</name>
    <name evidence="2" type="ORF">FRUB_06037</name>
</gene>
<dbReference type="PROSITE" id="PS50076">
    <property type="entry name" value="DNAJ_2"/>
    <property type="match status" value="1"/>
</dbReference>
<organism evidence="2 4">
    <name type="scientific">Fimbriiglobus ruber</name>
    <dbReference type="NCBI Taxonomy" id="1908690"/>
    <lineage>
        <taxon>Bacteria</taxon>
        <taxon>Pseudomonadati</taxon>
        <taxon>Planctomycetota</taxon>
        <taxon>Planctomycetia</taxon>
        <taxon>Gemmatales</taxon>
        <taxon>Gemmataceae</taxon>
        <taxon>Fimbriiglobus</taxon>
    </lineage>
</organism>
<comment type="caution">
    <text evidence="2">The sequence shown here is derived from an EMBL/GenBank/DDBJ whole genome shotgun (WGS) entry which is preliminary data.</text>
</comment>
<dbReference type="EMBL" id="NIDE01000005">
    <property type="protein sequence ID" value="OWK41983.1"/>
    <property type="molecule type" value="Genomic_DNA"/>
</dbReference>